<keyword evidence="8 14" id="KW-0169">Cobalamin biosynthesis</keyword>
<comment type="catalytic activity">
    <reaction evidence="1 14">
        <text>adenosylcob(III)inamide + ATP = adenosylcob(III)inamide phosphate + ADP + H(+)</text>
        <dbReference type="Rhea" id="RHEA:15769"/>
        <dbReference type="ChEBI" id="CHEBI:2480"/>
        <dbReference type="ChEBI" id="CHEBI:15378"/>
        <dbReference type="ChEBI" id="CHEBI:30616"/>
        <dbReference type="ChEBI" id="CHEBI:58502"/>
        <dbReference type="ChEBI" id="CHEBI:456216"/>
        <dbReference type="EC" id="2.7.1.156"/>
    </reaction>
</comment>
<comment type="catalytic activity">
    <reaction evidence="3">
        <text>adenosylcob(III)inamide + GTP = adenosylcob(III)inamide phosphate + GDP + H(+)</text>
        <dbReference type="Rhea" id="RHEA:15765"/>
        <dbReference type="ChEBI" id="CHEBI:2480"/>
        <dbReference type="ChEBI" id="CHEBI:15378"/>
        <dbReference type="ChEBI" id="CHEBI:37565"/>
        <dbReference type="ChEBI" id="CHEBI:58189"/>
        <dbReference type="ChEBI" id="CHEBI:58502"/>
        <dbReference type="EC" id="2.7.1.156"/>
    </reaction>
</comment>
<keyword evidence="12 14" id="KW-0067">ATP-binding</keyword>
<comment type="similarity">
    <text evidence="7 14">Belongs to the CobU/CobP family.</text>
</comment>
<feature type="binding site" evidence="16">
    <location>
        <position position="88"/>
    </location>
    <ligand>
        <name>GTP</name>
        <dbReference type="ChEBI" id="CHEBI:37565"/>
    </ligand>
</feature>
<organism evidence="17 18">
    <name type="scientific">Marilutibacter maris</name>
    <dbReference type="NCBI Taxonomy" id="1605891"/>
    <lineage>
        <taxon>Bacteria</taxon>
        <taxon>Pseudomonadati</taxon>
        <taxon>Pseudomonadota</taxon>
        <taxon>Gammaproteobacteria</taxon>
        <taxon>Lysobacterales</taxon>
        <taxon>Lysobacteraceae</taxon>
        <taxon>Marilutibacter</taxon>
    </lineage>
</organism>
<keyword evidence="9 14" id="KW-0808">Transferase</keyword>
<evidence type="ECO:0000256" key="6">
    <source>
        <dbReference type="ARBA" id="ARBA00005159"/>
    </source>
</evidence>
<evidence type="ECO:0000256" key="4">
    <source>
        <dbReference type="ARBA" id="ARBA00003889"/>
    </source>
</evidence>
<comment type="function">
    <text evidence="4 14">Catalyzes ATP-dependent phosphorylation of adenosylcobinamide and addition of GMP to adenosylcobinamide phosphate.</text>
</comment>
<evidence type="ECO:0000256" key="8">
    <source>
        <dbReference type="ARBA" id="ARBA00022573"/>
    </source>
</evidence>
<dbReference type="KEGG" id="lmb:C9I47_2547"/>
<keyword evidence="13 14" id="KW-0342">GTP-binding</keyword>
<dbReference type="GO" id="GO:0005524">
    <property type="term" value="F:ATP binding"/>
    <property type="evidence" value="ECO:0007669"/>
    <property type="project" value="UniProtKB-UniRule"/>
</dbReference>
<feature type="binding site" evidence="16">
    <location>
        <begin position="55"/>
        <end position="58"/>
    </location>
    <ligand>
        <name>GTP</name>
        <dbReference type="ChEBI" id="CHEBI:37565"/>
    </ligand>
</feature>
<evidence type="ECO:0000256" key="13">
    <source>
        <dbReference type="ARBA" id="ARBA00023134"/>
    </source>
</evidence>
<dbReference type="AlphaFoldDB" id="A0A2U9TBH6"/>
<feature type="binding site" evidence="16">
    <location>
        <begin position="13"/>
        <end position="20"/>
    </location>
    <ligand>
        <name>GTP</name>
        <dbReference type="ChEBI" id="CHEBI:37565"/>
    </ligand>
</feature>
<dbReference type="Gene3D" id="3.40.50.300">
    <property type="entry name" value="P-loop containing nucleotide triphosphate hydrolases"/>
    <property type="match status" value="1"/>
</dbReference>
<evidence type="ECO:0000313" key="18">
    <source>
        <dbReference type="Proteomes" id="UP000249447"/>
    </source>
</evidence>
<proteinExistence type="inferred from homology"/>
<dbReference type="InterPro" id="IPR003203">
    <property type="entry name" value="CobU/CobP"/>
</dbReference>
<dbReference type="Proteomes" id="UP000249447">
    <property type="component" value="Chromosome"/>
</dbReference>
<protein>
    <recommendedName>
        <fullName evidence="14">Bifunctional adenosylcobalamin biosynthesis protein</fullName>
        <ecNumber evidence="14">2.7.1.156</ecNumber>
        <ecNumber evidence="14">2.7.7.62</ecNumber>
    </recommendedName>
</protein>
<evidence type="ECO:0000256" key="12">
    <source>
        <dbReference type="ARBA" id="ARBA00022840"/>
    </source>
</evidence>
<keyword evidence="18" id="KW-1185">Reference proteome</keyword>
<dbReference type="PIRSF" id="PIRSF006135">
    <property type="entry name" value="CobU"/>
    <property type="match status" value="1"/>
</dbReference>
<keyword evidence="11 14" id="KW-0418">Kinase</keyword>
<keyword evidence="10 14" id="KW-0547">Nucleotide-binding</keyword>
<feature type="binding site" evidence="16">
    <location>
        <position position="66"/>
    </location>
    <ligand>
        <name>GTP</name>
        <dbReference type="ChEBI" id="CHEBI:37565"/>
    </ligand>
</feature>
<evidence type="ECO:0000256" key="3">
    <source>
        <dbReference type="ARBA" id="ARBA00001522"/>
    </source>
</evidence>
<reference evidence="17 18" key="1">
    <citation type="submission" date="2018-05" db="EMBL/GenBank/DDBJ databases">
        <title>The complete genome of Lysobacter maris HZ9B, a marine bacterium antagonistic against terrestrial plant pathogens.</title>
        <authorList>
            <person name="Zhang X.-Q."/>
        </authorList>
    </citation>
    <scope>NUCLEOTIDE SEQUENCE [LARGE SCALE GENOMIC DNA]</scope>
    <source>
        <strain evidence="17 18">HZ9B</strain>
    </source>
</reference>
<comment type="pathway">
    <text evidence="6 14">Cofactor biosynthesis; adenosylcobalamin biosynthesis; adenosylcobalamin from cob(II)yrinate a,c-diamide: step 5/7.</text>
</comment>
<accession>A0A2U9TBH6</accession>
<dbReference type="EC" id="2.7.7.62" evidence="14"/>
<comment type="pathway">
    <text evidence="5 14">Cofactor biosynthesis; adenosylcobalamin biosynthesis; adenosylcobalamin from cob(II)yrinate a,c-diamide: step 6/7.</text>
</comment>
<evidence type="ECO:0000256" key="16">
    <source>
        <dbReference type="PIRSR" id="PIRSR006135-2"/>
    </source>
</evidence>
<dbReference type="FunFam" id="3.40.50.300:FF:001825">
    <property type="entry name" value="Bifunctional adenosylcobalamin biosynthesis protein"/>
    <property type="match status" value="1"/>
</dbReference>
<evidence type="ECO:0000256" key="15">
    <source>
        <dbReference type="PIRSR" id="PIRSR006135-1"/>
    </source>
</evidence>
<feature type="binding site" evidence="16">
    <location>
        <begin position="38"/>
        <end position="40"/>
    </location>
    <ligand>
        <name>GTP</name>
        <dbReference type="ChEBI" id="CHEBI:37565"/>
    </ligand>
</feature>
<evidence type="ECO:0000256" key="7">
    <source>
        <dbReference type="ARBA" id="ARBA00007490"/>
    </source>
</evidence>
<evidence type="ECO:0000256" key="2">
    <source>
        <dbReference type="ARBA" id="ARBA00000711"/>
    </source>
</evidence>
<name>A0A2U9TBH6_9GAMM</name>
<dbReference type="GO" id="GO:0009236">
    <property type="term" value="P:cobalamin biosynthetic process"/>
    <property type="evidence" value="ECO:0007669"/>
    <property type="project" value="UniProtKB-UniRule"/>
</dbReference>
<evidence type="ECO:0000256" key="14">
    <source>
        <dbReference type="PIRNR" id="PIRNR006135"/>
    </source>
</evidence>
<comment type="catalytic activity">
    <reaction evidence="2 14">
        <text>adenosylcob(III)inamide phosphate + GTP + H(+) = adenosylcob(III)inamide-GDP + diphosphate</text>
        <dbReference type="Rhea" id="RHEA:22712"/>
        <dbReference type="ChEBI" id="CHEBI:15378"/>
        <dbReference type="ChEBI" id="CHEBI:33019"/>
        <dbReference type="ChEBI" id="CHEBI:37565"/>
        <dbReference type="ChEBI" id="CHEBI:58502"/>
        <dbReference type="ChEBI" id="CHEBI:60487"/>
        <dbReference type="EC" id="2.7.7.62"/>
    </reaction>
</comment>
<evidence type="ECO:0000256" key="10">
    <source>
        <dbReference type="ARBA" id="ARBA00022741"/>
    </source>
</evidence>
<dbReference type="NCBIfam" id="NF004469">
    <property type="entry name" value="PRK05800.1"/>
    <property type="match status" value="1"/>
</dbReference>
<dbReference type="PANTHER" id="PTHR34848">
    <property type="match status" value="1"/>
</dbReference>
<evidence type="ECO:0000256" key="1">
    <source>
        <dbReference type="ARBA" id="ARBA00000312"/>
    </source>
</evidence>
<dbReference type="GO" id="GO:0008820">
    <property type="term" value="F:cobinamide phosphate guanylyltransferase activity"/>
    <property type="evidence" value="ECO:0007669"/>
    <property type="project" value="UniProtKB-UniRule"/>
</dbReference>
<dbReference type="CDD" id="cd00544">
    <property type="entry name" value="CobU"/>
    <property type="match status" value="1"/>
</dbReference>
<dbReference type="GO" id="GO:0043752">
    <property type="term" value="F:adenosylcobinamide kinase activity"/>
    <property type="evidence" value="ECO:0007669"/>
    <property type="project" value="UniProtKB-EC"/>
</dbReference>
<dbReference type="GO" id="GO:0005525">
    <property type="term" value="F:GTP binding"/>
    <property type="evidence" value="ECO:0007669"/>
    <property type="project" value="UniProtKB-UniRule"/>
</dbReference>
<dbReference type="InterPro" id="IPR027417">
    <property type="entry name" value="P-loop_NTPase"/>
</dbReference>
<dbReference type="EC" id="2.7.1.156" evidence="14"/>
<dbReference type="SUPFAM" id="SSF52540">
    <property type="entry name" value="P-loop containing nucleoside triphosphate hydrolases"/>
    <property type="match status" value="1"/>
</dbReference>
<dbReference type="UniPathway" id="UPA00148">
    <property type="reaction ID" value="UER00236"/>
</dbReference>
<evidence type="ECO:0000313" key="17">
    <source>
        <dbReference type="EMBL" id="AWV08224.1"/>
    </source>
</evidence>
<evidence type="ECO:0000256" key="11">
    <source>
        <dbReference type="ARBA" id="ARBA00022777"/>
    </source>
</evidence>
<sequence>MTAAGMRHTLILGGARSGKSALAERLADDCGLAVTYVATAQAGDGEMAARIVHHRARRPPHWACIEEPLALVEVLREHAAAERCLLVDCLTLWLSNLLADPDPRRQQRECEALSALLPSLPGRVLLVGNEVGLGVVPMGELSRRFVDEAGRLHQALAARCDQVLFVAAGLPMALKGTCP</sequence>
<dbReference type="Pfam" id="PF02283">
    <property type="entry name" value="CobU"/>
    <property type="match status" value="1"/>
</dbReference>
<feature type="active site" description="GMP-histidine intermediate" evidence="15">
    <location>
        <position position="54"/>
    </location>
</feature>
<dbReference type="EMBL" id="CP029843">
    <property type="protein sequence ID" value="AWV08224.1"/>
    <property type="molecule type" value="Genomic_DNA"/>
</dbReference>
<evidence type="ECO:0000256" key="9">
    <source>
        <dbReference type="ARBA" id="ARBA00022679"/>
    </source>
</evidence>
<gene>
    <name evidence="17" type="ORF">C9I47_2547</name>
</gene>
<dbReference type="PANTHER" id="PTHR34848:SF1">
    <property type="entry name" value="BIFUNCTIONAL ADENOSYLCOBALAMIN BIOSYNTHESIS PROTEIN COBU"/>
    <property type="match status" value="1"/>
</dbReference>
<evidence type="ECO:0000256" key="5">
    <source>
        <dbReference type="ARBA" id="ARBA00004692"/>
    </source>
</evidence>